<accession>S9R629</accession>
<evidence type="ECO:0000256" key="4">
    <source>
        <dbReference type="SAM" id="MobiDB-lite"/>
    </source>
</evidence>
<dbReference type="InterPro" id="IPR011936">
    <property type="entry name" value="Myxo_disulph_rpt"/>
</dbReference>
<protein>
    <submittedName>
        <fullName evidence="6">BNR repeat domain protein</fullName>
    </submittedName>
</protein>
<dbReference type="Gene3D" id="2.130.10.30">
    <property type="entry name" value="Regulator of chromosome condensation 1/beta-lactamase-inhibitor protein II"/>
    <property type="match status" value="4"/>
</dbReference>
<dbReference type="PRINTS" id="PR00633">
    <property type="entry name" value="RCCNDNSATION"/>
</dbReference>
<dbReference type="InterPro" id="IPR000408">
    <property type="entry name" value="Reg_chr_condens"/>
</dbReference>
<dbReference type="InterPro" id="IPR051625">
    <property type="entry name" value="Signaling_Regulatory_Domain"/>
</dbReference>
<evidence type="ECO:0000313" key="7">
    <source>
        <dbReference type="Proteomes" id="UP000011682"/>
    </source>
</evidence>
<dbReference type="eggNOG" id="COG5184">
    <property type="taxonomic scope" value="Bacteria"/>
</dbReference>
<keyword evidence="7" id="KW-1185">Reference proteome</keyword>
<feature type="compositionally biased region" description="Polar residues" evidence="4">
    <location>
        <begin position="800"/>
        <end position="815"/>
    </location>
</feature>
<dbReference type="AlphaFoldDB" id="S9R629"/>
<dbReference type="Proteomes" id="UP000011682">
    <property type="component" value="Unassembled WGS sequence"/>
</dbReference>
<feature type="domain" description="RCC1-like" evidence="5">
    <location>
        <begin position="620"/>
        <end position="819"/>
    </location>
</feature>
<keyword evidence="1" id="KW-0732">Signal</keyword>
<evidence type="ECO:0000256" key="1">
    <source>
        <dbReference type="ARBA" id="ARBA00022729"/>
    </source>
</evidence>
<dbReference type="NCBIfam" id="TIGR02232">
    <property type="entry name" value="myxo_disulf_rpt"/>
    <property type="match status" value="3"/>
</dbReference>
<organism evidence="6 7">
    <name type="scientific">Cystobacter fuscus (strain ATCC 25194 / DSM 2262 / NBRC 100088 / M29)</name>
    <dbReference type="NCBI Taxonomy" id="1242864"/>
    <lineage>
        <taxon>Bacteria</taxon>
        <taxon>Pseudomonadati</taxon>
        <taxon>Myxococcota</taxon>
        <taxon>Myxococcia</taxon>
        <taxon>Myxococcales</taxon>
        <taxon>Cystobacterineae</taxon>
        <taxon>Archangiaceae</taxon>
        <taxon>Cystobacter</taxon>
    </lineage>
</organism>
<dbReference type="PANTHER" id="PTHR22872">
    <property type="entry name" value="BTK-BINDING PROTEIN-RELATED"/>
    <property type="match status" value="1"/>
</dbReference>
<dbReference type="InterPro" id="IPR009091">
    <property type="entry name" value="RCC1/BLIP-II"/>
</dbReference>
<feature type="domain" description="RCC1-like" evidence="5">
    <location>
        <begin position="178"/>
        <end position="388"/>
    </location>
</feature>
<evidence type="ECO:0000259" key="5">
    <source>
        <dbReference type="Pfam" id="PF25390"/>
    </source>
</evidence>
<reference evidence="6" key="1">
    <citation type="submission" date="2013-05" db="EMBL/GenBank/DDBJ databases">
        <title>Genome assembly of Cystobacter fuscus DSM 2262.</title>
        <authorList>
            <person name="Sharma G."/>
            <person name="Khatri I."/>
            <person name="Kaur C."/>
            <person name="Mayilraj S."/>
            <person name="Subramanian S."/>
        </authorList>
    </citation>
    <scope>NUCLEOTIDE SEQUENCE [LARGE SCALE GENOMIC DNA]</scope>
    <source>
        <strain evidence="6">DSM 2262</strain>
    </source>
</reference>
<sequence length="823" mass="84369">MPQPLVATCGNKSLEEGETCDDGNLVNGDGCSFVCRLETPRAAAGEAYTLIQRDDGSVWTWGANSGGQLGDGTTAYRLASAPVDFSNGMVVKRVAAGGSHALAVLSDKTLWAWGRNGDGQLGVGSTTSSFSPVKVPGRTGVEVVAMAASTFNSAAVLSDGKVLTWGYNAYGQLGNGSTTDQSSPVEVSALSDIKGVSVGKYHMLALRSGGTVWAWGFNGSGQLGLGSGSNTQYNTPQQAAVLKGVASVSAGDSHSLALRWDGTVWAWGQNNQGQLGIGSFTDRPSPVQVPRLTGVVEVAAGQFHALALRLDGTVWAWGFNGSGQLGDGTTLSRSSPVQVPGLTGVVSVAAGDGHSVAVLSDGRVYTWGRNSAGQLGDGSQDALPHPTPGQALLPFVCGNHRLEPEEQCDDGNSINGDGCSALCLAESGSSLCGDGIKAAAEACDDGNLVNGDGCSFVCRLETPRLVAGAKFTLFQKNDGKLWAWGHNFSGQLGDDSTVNRLTPVSVSTASLTDVKNVAAGGFHSLALGSDGKLWSWGSNSLSQLGVSRDTLGSRASPALVSGVSGVVAVAAGETHSLVVLSNGKVSAWGYNGYGQIGDGCSPVPTFYCSSPTEPTNLFSILGVAAGQNHSLALRSDGTVWAWGRNNSGQLGDGSLVDRTRPVQVARLNRVVSVVAGLYHSLALRSDGTVWAWGDNGSGQLGDGTYFGQMLPVQVPGLSGVVAVAAGGRHSLALRADGTVWAWGYNSNGQIGDGSDASIIYRPSPVKVLFSSQDVVMGVAAGDTHSVAVLSGGRVRTWGQNDSGQLGYATNNTDRSTPGEVTLP</sequence>
<gene>
    <name evidence="6" type="ORF">D187_005577</name>
</gene>
<keyword evidence="2" id="KW-0677">Repeat</keyword>
<evidence type="ECO:0000256" key="3">
    <source>
        <dbReference type="ARBA" id="ARBA00023157"/>
    </source>
</evidence>
<dbReference type="PROSITE" id="PS00626">
    <property type="entry name" value="RCC1_2"/>
    <property type="match status" value="7"/>
</dbReference>
<comment type="caution">
    <text evidence="6">The sequence shown here is derived from an EMBL/GenBank/DDBJ whole genome shotgun (WGS) entry which is preliminary data.</text>
</comment>
<dbReference type="SUPFAM" id="SSF50985">
    <property type="entry name" value="RCC1/BLIP-II"/>
    <property type="match status" value="2"/>
</dbReference>
<feature type="region of interest" description="Disordered" evidence="4">
    <location>
        <begin position="800"/>
        <end position="823"/>
    </location>
</feature>
<dbReference type="InterPro" id="IPR058923">
    <property type="entry name" value="RCC1-like_dom"/>
</dbReference>
<evidence type="ECO:0000256" key="2">
    <source>
        <dbReference type="ARBA" id="ARBA00022737"/>
    </source>
</evidence>
<name>S9R629_CYSF2</name>
<dbReference type="Pfam" id="PF25390">
    <property type="entry name" value="WD40_RLD"/>
    <property type="match status" value="2"/>
</dbReference>
<dbReference type="Pfam" id="PF00415">
    <property type="entry name" value="RCC1"/>
    <property type="match status" value="3"/>
</dbReference>
<dbReference type="Pfam" id="PF13540">
    <property type="entry name" value="RCC1_2"/>
    <property type="match status" value="1"/>
</dbReference>
<proteinExistence type="predicted"/>
<dbReference type="PROSITE" id="PS50012">
    <property type="entry name" value="RCC1_3"/>
    <property type="match status" value="14"/>
</dbReference>
<evidence type="ECO:0000313" key="6">
    <source>
        <dbReference type="EMBL" id="EPX64443.1"/>
    </source>
</evidence>
<dbReference type="eggNOG" id="COG0402">
    <property type="taxonomic scope" value="Bacteria"/>
</dbReference>
<keyword evidence="3" id="KW-1015">Disulfide bond</keyword>
<dbReference type="EMBL" id="ANAH02000004">
    <property type="protein sequence ID" value="EPX64443.1"/>
    <property type="molecule type" value="Genomic_DNA"/>
</dbReference>
<dbReference type="Pfam" id="PF13948">
    <property type="entry name" value="DUF4215"/>
    <property type="match status" value="2"/>
</dbReference>